<dbReference type="PANTHER" id="PTHR10909">
    <property type="entry name" value="ELECTRON TRANSPORT OXIDOREDUCTASE"/>
    <property type="match status" value="1"/>
</dbReference>
<dbReference type="GO" id="GO:0005777">
    <property type="term" value="C:peroxisome"/>
    <property type="evidence" value="ECO:0007669"/>
    <property type="project" value="InterPro"/>
</dbReference>
<organism evidence="2 3">
    <name type="scientific">Hericium alpestre</name>
    <dbReference type="NCBI Taxonomy" id="135208"/>
    <lineage>
        <taxon>Eukaryota</taxon>
        <taxon>Fungi</taxon>
        <taxon>Dikarya</taxon>
        <taxon>Basidiomycota</taxon>
        <taxon>Agaricomycotina</taxon>
        <taxon>Agaricomycetes</taxon>
        <taxon>Russulales</taxon>
        <taxon>Hericiaceae</taxon>
        <taxon>Hericium</taxon>
    </lineage>
</organism>
<comment type="caution">
    <text evidence="2">The sequence shown here is derived from an EMBL/GenBank/DDBJ whole genome shotgun (WGS) entry which is preliminary data.</text>
</comment>
<dbReference type="InterPro" id="IPR046373">
    <property type="entry name" value="Acyl-CoA_Oxase/DH_mid-dom_sf"/>
</dbReference>
<feature type="domain" description="Acyl-CoA oxidase C-alpha1" evidence="1">
    <location>
        <begin position="270"/>
        <end position="397"/>
    </location>
</feature>
<dbReference type="Pfam" id="PF22924">
    <property type="entry name" value="ACOX_C_alpha1"/>
    <property type="match status" value="1"/>
</dbReference>
<dbReference type="Gene3D" id="2.40.110.10">
    <property type="entry name" value="Butyryl-CoA Dehydrogenase, subunit A, domain 2"/>
    <property type="match status" value="1"/>
</dbReference>
<dbReference type="GO" id="GO:0071949">
    <property type="term" value="F:FAD binding"/>
    <property type="evidence" value="ECO:0007669"/>
    <property type="project" value="InterPro"/>
</dbReference>
<accession>A0A4Z0A952</accession>
<keyword evidence="3" id="KW-1185">Reference proteome</keyword>
<evidence type="ECO:0000313" key="3">
    <source>
        <dbReference type="Proteomes" id="UP000298061"/>
    </source>
</evidence>
<sequence>MATSPFQTHPTQALAQSPLFRLQSEGLSQTERVRLSYKRAKAVVHAYNLTAEDIINVSPRYWEFHTDPILSQDISVATLLTIHYNLCSGTIAMFAAGRPELRRVLQQLLSFEVSGQYCLTEIGHGLNAIQLETTATLLPDGDYELNTPSPAAAKFMPPMTPCGIPCVAVIMARHMVNGEDRGVKPFLVPIHDGQQMHDGIVSRLLTPRGGSRPINHALTSFHHVRLSRNALLGEEGKPAQPRDAFFRNISRVISGTLSMGALGLGTMRIGAYVAGRYSLRRNVVDASSGISRPIASFSTQYTPILTTIAQVMVFNAFADASRARFADKTLSLPVRHFTAAVFKTVVTKHSKDSMLALGDRLGAQGLFEINQLSVLHGDMRGAAIAEGDILVISIRFAVDLLLGRIKPAASANPDSLLFRHEQSMIAHLSKVMRDAPSHRDAQLESVLLPQCQGLLEAIGYRLAFDAAVTAGLPADIIDMYVASVVDLNPGWYSENAGISCWDQKMQLLAAAKTLYPRLDELLTQLNVESYVTAPIVSDHAWDAYVESLDVYGVPQPYTPTVEQRPAPVEEPVRQQLERHHVRAHL</sequence>
<proteinExistence type="predicted"/>
<dbReference type="SUPFAM" id="SSF47203">
    <property type="entry name" value="Acyl-CoA dehydrogenase C-terminal domain-like"/>
    <property type="match status" value="1"/>
</dbReference>
<dbReference type="InterPro" id="IPR036250">
    <property type="entry name" value="AcylCo_DH-like_C"/>
</dbReference>
<gene>
    <name evidence="2" type="ORF">EWM64_g940</name>
</gene>
<dbReference type="InterPro" id="IPR009100">
    <property type="entry name" value="AcylCoA_DH/oxidase_NM_dom_sf"/>
</dbReference>
<dbReference type="SUPFAM" id="SSF56645">
    <property type="entry name" value="Acyl-CoA dehydrogenase NM domain-like"/>
    <property type="match status" value="1"/>
</dbReference>
<dbReference type="EMBL" id="SFCI01000055">
    <property type="protein sequence ID" value="TFY83070.1"/>
    <property type="molecule type" value="Genomic_DNA"/>
</dbReference>
<dbReference type="GO" id="GO:0005504">
    <property type="term" value="F:fatty acid binding"/>
    <property type="evidence" value="ECO:0007669"/>
    <property type="project" value="TreeGrafter"/>
</dbReference>
<evidence type="ECO:0000259" key="1">
    <source>
        <dbReference type="Pfam" id="PF22924"/>
    </source>
</evidence>
<dbReference type="GO" id="GO:0033540">
    <property type="term" value="P:fatty acid beta-oxidation using acyl-CoA oxidase"/>
    <property type="evidence" value="ECO:0007669"/>
    <property type="project" value="TreeGrafter"/>
</dbReference>
<dbReference type="Proteomes" id="UP000298061">
    <property type="component" value="Unassembled WGS sequence"/>
</dbReference>
<name>A0A4Z0A952_9AGAM</name>
<dbReference type="OrthoDB" id="538336at2759"/>
<dbReference type="AlphaFoldDB" id="A0A4Z0A952"/>
<reference evidence="2 3" key="1">
    <citation type="submission" date="2019-02" db="EMBL/GenBank/DDBJ databases">
        <title>Genome sequencing of the rare red list fungi Hericium alpestre (H. flagellum).</title>
        <authorList>
            <person name="Buettner E."/>
            <person name="Kellner H."/>
        </authorList>
    </citation>
    <scope>NUCLEOTIDE SEQUENCE [LARGE SCALE GENOMIC DNA]</scope>
    <source>
        <strain evidence="2 3">DSM 108284</strain>
    </source>
</reference>
<dbReference type="STRING" id="135208.A0A4Z0A952"/>
<dbReference type="GO" id="GO:0003997">
    <property type="term" value="F:acyl-CoA oxidase activity"/>
    <property type="evidence" value="ECO:0007669"/>
    <property type="project" value="InterPro"/>
</dbReference>
<dbReference type="GO" id="GO:0055088">
    <property type="term" value="P:lipid homeostasis"/>
    <property type="evidence" value="ECO:0007669"/>
    <property type="project" value="TreeGrafter"/>
</dbReference>
<dbReference type="InterPro" id="IPR012258">
    <property type="entry name" value="Acyl-CoA_oxidase"/>
</dbReference>
<protein>
    <recommendedName>
        <fullName evidence="1">Acyl-CoA oxidase C-alpha1 domain-containing protein</fullName>
    </recommendedName>
</protein>
<dbReference type="InterPro" id="IPR055060">
    <property type="entry name" value="ACOX_C_alpha1"/>
</dbReference>
<evidence type="ECO:0000313" key="2">
    <source>
        <dbReference type="EMBL" id="TFY83070.1"/>
    </source>
</evidence>
<dbReference type="Gene3D" id="1.20.140.10">
    <property type="entry name" value="Butyryl-CoA Dehydrogenase, subunit A, domain 3"/>
    <property type="match status" value="1"/>
</dbReference>
<dbReference type="PANTHER" id="PTHR10909:SF382">
    <property type="entry name" value="ACYL-COENZYME A OXIDASE"/>
    <property type="match status" value="1"/>
</dbReference>